<proteinExistence type="predicted"/>
<name>A0A8F2IWB8_9CAUD</name>
<organism evidence="1 2">
    <name type="scientific">Streptomyces phage KimJongPhill</name>
    <dbReference type="NCBI Taxonomy" id="2848886"/>
    <lineage>
        <taxon>Viruses</taxon>
        <taxon>Duplodnaviria</taxon>
        <taxon>Heunggongvirae</taxon>
        <taxon>Uroviricota</taxon>
        <taxon>Caudoviricetes</taxon>
        <taxon>Zukovirus</taxon>
        <taxon>Zukovirus phill</taxon>
    </lineage>
</organism>
<gene>
    <name evidence="1" type="primary">88</name>
    <name evidence="1" type="ORF">SEA_KIMJONGPHILL_88</name>
</gene>
<dbReference type="EMBL" id="MW822144">
    <property type="protein sequence ID" value="QWT29869.1"/>
    <property type="molecule type" value="Genomic_DNA"/>
</dbReference>
<keyword evidence="2" id="KW-1185">Reference proteome</keyword>
<sequence>MSAHDHCTHPKTKSARAACRRAVAKGVELASPVVKPLPTEIQTPVAPTATIVAVADVTVREIAMSARIDPFQLAETTAKIEKINARAAKKGLAGSLTMTADEVIEVEVDEVTKIRTERVMYDVKIQGNAPAFNGWEFVAKLDWDANAGLIVRSIPGAVAVDRENLRQGWCDHCRTTRQRLVTYVVRETETGRQIQVGSSCLKDFTGQYTTIAFPELKGDDDEEGGFFGGRGEREYSPLTVLAVAWACVKLEGFKPAGSYGSTTKGDVMTALSPSKSKHDREWAAKIAPLADEAAEKAAQLLAWILSDDFNGPGDYVLNMKAVAAGKMVSARNVGILASAPQAWARALERSLIREREASVYKNSEWFGTAPDKAKGIKASRHDLTVTVKAIRYIEGDYGTTTLYTMITEDGNVAKWFSSGTDKLGENVGARFVIRGSIKKHDEWEGMKATVLTRCTVIDELEPVEGE</sequence>
<evidence type="ECO:0000313" key="2">
    <source>
        <dbReference type="Proteomes" id="UP000683386"/>
    </source>
</evidence>
<evidence type="ECO:0000313" key="1">
    <source>
        <dbReference type="EMBL" id="QWT29869.1"/>
    </source>
</evidence>
<dbReference type="KEGG" id="vg:77931560"/>
<protein>
    <submittedName>
        <fullName evidence="1">Uncharacterized protein</fullName>
    </submittedName>
</protein>
<dbReference type="Proteomes" id="UP000683386">
    <property type="component" value="Segment"/>
</dbReference>
<reference evidence="1" key="1">
    <citation type="submission" date="2021-03" db="EMBL/GenBank/DDBJ databases">
        <authorList>
            <person name="Alqahtani R."/>
            <person name="Behailu E."/>
            <person name="Cappabianca D.W."/>
            <person name="Csanadi-Schwartz K.M."/>
            <person name="Dalal A.S."/>
            <person name="Fahim M.S."/>
            <person name="Franklin J.M."/>
            <person name="Gluckman M.H."/>
            <person name="Levine C.J."/>
            <person name="Martin N."/>
            <person name="Milza N."/>
            <person name="Najmabadi R."/>
            <person name="Newman A.M."/>
            <person name="Pajunar M."/>
            <person name="Qalawee I."/>
            <person name="Rizvi A."/>
            <person name="Samuel A."/>
            <person name="Smith A."/>
            <person name="Swann F.E."/>
            <person name="Sweeney P."/>
            <person name="Torres N.R."/>
            <person name="Ventrone L."/>
            <person name="Ventura L."/>
            <person name="Wroe M."/>
            <person name="Acquaye N.A."/>
            <person name="Agnes T.J."/>
            <person name="Ahmed A."/>
            <person name="Ahmed S."/>
            <person name="Amodu B.A."/>
            <person name="Arefeayne N.F."/>
            <person name="Asamoah-Frimpong E.A."/>
            <person name="Attaran A."/>
            <person name="Barragan J.M."/>
            <person name="Baumgarten L.N."/>
            <person name="Berhane B."/>
            <person name="Beyene A."/>
            <person name="Bhattarai B."/>
            <person name="Biondokin D.V."/>
            <person name="Boone B.K."/>
            <person name="Burney S.Z."/>
            <person name="Cayanan J.-R.T."/>
            <person name="Cesta G."/>
            <person name="Chang J."/>
            <person name="Chavez J."/>
            <person name="Chorbajian C."/>
            <person name="Christian S."/>
            <person name="Corns J.R."/>
            <person name="Corns N.R."/>
            <person name="Cowan J.T."/>
            <person name="Coyne C."/>
            <person name="Dadzie B."/>
            <person name="Datu D.-L.V."/>
            <person name="Deng B.C."/>
            <person name="Der L."/>
            <person name="Dickerson K."/>
            <person name="Dozier E."/>
            <person name="Egbunine A.O."/>
            <person name="Farooq M."/>
            <person name="Fonge A.E."/>
            <person name="Ghomsi-Nono M.P."/>
            <person name="Giampietro H."/>
            <person name="Gunnison R.P."/>
            <person name="Han S.H."/>
            <person name="Hennigan A.J."/>
            <person name="Hong A.N."/>
            <person name="Ijomor E.C."/>
            <person name="Jalali A."/>
            <person name="Jamil T.Z."/>
            <person name="Jenkins C.R."/>
            <person name="Joseph M.A."/>
            <person name="Jowanowitch O.J."/>
            <person name="Kang D."/>
            <person name="Khan A."/>
            <person name="Khan Z.K."/>
            <person name="Kiewe T."/>
            <person name="Kjerulf A.B."/>
            <person name="Kolosey V."/>
            <person name="Kurup M."/>
            <person name="Lee V.H."/>
            <person name="Llontop-Maldonado V."/>
            <person name="Long P."/>
            <person name="Lu N."/>
            <person name="Majekodunmi A."/>
            <person name="Malik H.W."/>
            <person name="Marcellino S.C."/>
            <person name="Martinez L.A."/>
            <person name="Meher F.N."/>
            <person name="Michelin M.A."/>
            <person name="Mitchell K.G."/>
            <person name="Mullens W.J."/>
            <person name="Nwakama C."/>
            <person name="Nwosu F.T."/>
            <person name="Oboh E.C."/>
            <person name="Odujinrin O."/>
            <person name="Ogunsan O."/>
            <person name="O'Neill K."/>
            <person name="Oxlaj J.A."/>
            <person name="Patel A.K."/>
            <person name="Patel B.R."/>
            <person name="Pham Q."/>
            <person name="Porter J."/>
            <person name="Portes J."/>
            <person name="Prokopenko A."/>
            <person name="Quraishi M."/>
            <person name="Qureshi M.-A."/>
            <person name="Rivera A."/>
            <person name="Rubalsky V."/>
            <person name="Saikali Y."/>
            <person name="Saqaf K."/>
            <person name="Saroya S.R."/>
            <person name="Seas A."/>
            <person name="Shadrick R.E."/>
            <person name="Sharda N."/>
            <person name="Sigindere M.T."/>
            <person name="Simbi V.G."/>
            <person name="Thuzar C."/>
            <person name="Tran K."/>
            <person name="Tran V.D."/>
            <person name="Trang W."/>
            <person name="Vaishnav N."/>
            <person name="Vuong K."/>
            <person name="Walker C."/>
            <person name="Wallace S.A."/>
            <person name="Warfield J.C."/>
            <person name="Wikina T."/>
            <person name="Wobbeking F.T."/>
            <person name="Worrent L.D."/>
            <person name="Yan T."/>
            <person name="Zehra A."/>
            <person name="Avazpour P."/>
            <person name="Kim F.M."/>
            <person name="Mason K."/>
            <person name="Nguyen D.A."/>
            <person name="Pettit S.M."/>
            <person name="Zhou O.J."/>
            <person name="Brissett D.L."/>
            <person name="Gualtieri C."/>
            <person name="Hufford T.M."/>
            <person name="Ko J.M."/>
            <person name="Novak J.K."/>
            <person name="Smith Z.M."/>
            <person name="Mayer-Bacon C."/>
            <person name="Erill I."/>
            <person name="Caruso S.M."/>
            <person name="Garlena R.A."/>
            <person name="Russell D.A."/>
            <person name="Pope W.H."/>
            <person name="Jacobs-Sera D."/>
            <person name="Hatfull G.F."/>
        </authorList>
    </citation>
    <scope>NUCLEOTIDE SEQUENCE</scope>
</reference>
<accession>A0A8F2IWB8</accession>
<dbReference type="GeneID" id="77931560"/>
<dbReference type="RefSeq" id="YP_010655694.1">
    <property type="nucleotide sequence ID" value="NC_070830.1"/>
</dbReference>